<reference evidence="1 2" key="1">
    <citation type="submission" date="2024-06" db="EMBL/GenBank/DDBJ databases">
        <title>The Natural Products Discovery Center: Release of the First 8490 Sequenced Strains for Exploring Actinobacteria Biosynthetic Diversity.</title>
        <authorList>
            <person name="Kalkreuter E."/>
            <person name="Kautsar S.A."/>
            <person name="Yang D."/>
            <person name="Bader C.D."/>
            <person name="Teijaro C.N."/>
            <person name="Fluegel L."/>
            <person name="Davis C.M."/>
            <person name="Simpson J.R."/>
            <person name="Lauterbach L."/>
            <person name="Steele A.D."/>
            <person name="Gui C."/>
            <person name="Meng S."/>
            <person name="Li G."/>
            <person name="Viehrig K."/>
            <person name="Ye F."/>
            <person name="Su P."/>
            <person name="Kiefer A.F."/>
            <person name="Nichols A."/>
            <person name="Cepeda A.J."/>
            <person name="Yan W."/>
            <person name="Fan B."/>
            <person name="Jiang Y."/>
            <person name="Adhikari A."/>
            <person name="Zheng C.-J."/>
            <person name="Schuster L."/>
            <person name="Cowan T.M."/>
            <person name="Smanski M.J."/>
            <person name="Chevrette M.G."/>
            <person name="De Carvalho L.P.S."/>
            <person name="Shen B."/>
        </authorList>
    </citation>
    <scope>NUCLEOTIDE SEQUENCE [LARGE SCALE GENOMIC DNA]</scope>
    <source>
        <strain evidence="1 2">NPDC019708</strain>
    </source>
</reference>
<keyword evidence="2" id="KW-1185">Reference proteome</keyword>
<proteinExistence type="predicted"/>
<evidence type="ECO:0000313" key="1">
    <source>
        <dbReference type="EMBL" id="MEU1956696.1"/>
    </source>
</evidence>
<organism evidence="1 2">
    <name type="scientific">Nocardia rhamnosiphila</name>
    <dbReference type="NCBI Taxonomy" id="426716"/>
    <lineage>
        <taxon>Bacteria</taxon>
        <taxon>Bacillati</taxon>
        <taxon>Actinomycetota</taxon>
        <taxon>Actinomycetes</taxon>
        <taxon>Mycobacteriales</taxon>
        <taxon>Nocardiaceae</taxon>
        <taxon>Nocardia</taxon>
    </lineage>
</organism>
<dbReference type="Gene3D" id="3.10.180.10">
    <property type="entry name" value="2,3-Dihydroxybiphenyl 1,2-Dioxygenase, domain 1"/>
    <property type="match status" value="1"/>
</dbReference>
<dbReference type="RefSeq" id="WP_356959193.1">
    <property type="nucleotide sequence ID" value="NZ_JBEYBD010000025.1"/>
</dbReference>
<protein>
    <submittedName>
        <fullName evidence="1">VOC family protein</fullName>
    </submittedName>
</protein>
<comment type="caution">
    <text evidence="1">The sequence shown here is derived from an EMBL/GenBank/DDBJ whole genome shotgun (WGS) entry which is preliminary data.</text>
</comment>
<dbReference type="SUPFAM" id="SSF54593">
    <property type="entry name" value="Glyoxalase/Bleomycin resistance protein/Dihydroxybiphenyl dioxygenase"/>
    <property type="match status" value="1"/>
</dbReference>
<name>A0ABV2X0U4_9NOCA</name>
<evidence type="ECO:0000313" key="2">
    <source>
        <dbReference type="Proteomes" id="UP001550628"/>
    </source>
</evidence>
<dbReference type="InterPro" id="IPR029068">
    <property type="entry name" value="Glyas_Bleomycin-R_OHBP_Dase"/>
</dbReference>
<dbReference type="Proteomes" id="UP001550628">
    <property type="component" value="Unassembled WGS sequence"/>
</dbReference>
<dbReference type="EMBL" id="JBEYBF010000043">
    <property type="protein sequence ID" value="MEU1956696.1"/>
    <property type="molecule type" value="Genomic_DNA"/>
</dbReference>
<sequence>MADGQIRQIAFVVPDAEAAAKRHSALLGSGPYFIVPHYELVVHRYRGQDGPIDVTSAYGQWGDVMIEFVQIHGEAPSAYRDTFPTGGPGMHHVAVFCDNRAEAVAEFEKAGYIEALYAEAAPGRGYSIMDTSADLGFMVELYEERMVAPFYQMVREAAADFDGTDPVRLFDLAIVTKNGQAS</sequence>
<dbReference type="Pfam" id="PF13669">
    <property type="entry name" value="Glyoxalase_4"/>
    <property type="match status" value="1"/>
</dbReference>
<accession>A0ABV2X0U4</accession>
<gene>
    <name evidence="1" type="ORF">ABZ510_33210</name>
</gene>